<dbReference type="Pfam" id="PF16363">
    <property type="entry name" value="GDP_Man_Dehyd"/>
    <property type="match status" value="1"/>
</dbReference>
<name>A0A0R3U9X4_MESCO</name>
<keyword evidence="5" id="KW-0520">NAD</keyword>
<reference evidence="10" key="2">
    <citation type="submission" date="2019-11" db="UniProtKB">
        <authorList>
            <consortium name="WormBaseParasite"/>
        </authorList>
    </citation>
    <scope>IDENTIFICATION</scope>
</reference>
<dbReference type="EC" id="5.1.3.2" evidence="4"/>
<dbReference type="PANTHER" id="PTHR43725:SF47">
    <property type="entry name" value="UDP-GLUCOSE 4-EPIMERASE"/>
    <property type="match status" value="1"/>
</dbReference>
<comment type="catalytic activity">
    <reaction evidence="1">
        <text>UDP-alpha-D-glucose = UDP-alpha-D-galactose</text>
        <dbReference type="Rhea" id="RHEA:22168"/>
        <dbReference type="ChEBI" id="CHEBI:58885"/>
        <dbReference type="ChEBI" id="CHEBI:66914"/>
        <dbReference type="EC" id="5.1.3.2"/>
    </reaction>
</comment>
<dbReference type="AlphaFoldDB" id="A0A0R3U9X4"/>
<comment type="pathway">
    <text evidence="3">Carbohydrate metabolism; galactose metabolism.</text>
</comment>
<dbReference type="EMBL" id="UXSR01000951">
    <property type="protein sequence ID" value="VDD77720.1"/>
    <property type="molecule type" value="Genomic_DNA"/>
</dbReference>
<keyword evidence="6" id="KW-0413">Isomerase</keyword>
<evidence type="ECO:0000256" key="4">
    <source>
        <dbReference type="ARBA" id="ARBA00013189"/>
    </source>
</evidence>
<dbReference type="InterPro" id="IPR016040">
    <property type="entry name" value="NAD(P)-bd_dom"/>
</dbReference>
<keyword evidence="9" id="KW-1185">Reference proteome</keyword>
<organism evidence="10">
    <name type="scientific">Mesocestoides corti</name>
    <name type="common">Flatworm</name>
    <dbReference type="NCBI Taxonomy" id="53468"/>
    <lineage>
        <taxon>Eukaryota</taxon>
        <taxon>Metazoa</taxon>
        <taxon>Spiralia</taxon>
        <taxon>Lophotrochozoa</taxon>
        <taxon>Platyhelminthes</taxon>
        <taxon>Cestoda</taxon>
        <taxon>Eucestoda</taxon>
        <taxon>Cyclophyllidea</taxon>
        <taxon>Mesocestoididae</taxon>
        <taxon>Mesocestoides</taxon>
    </lineage>
</organism>
<dbReference type="InterPro" id="IPR036291">
    <property type="entry name" value="NAD(P)-bd_dom_sf"/>
</dbReference>
<sequence length="107" mass="11707">MPSDRKPLVLTTGGAGFVGSHTIVELLNAGYDTVILDNFCNASRGCIPNLEKVCGQKLKVRDINLLDKDALTALFKEFKFDYVIHFAALKAVGESVAIPLSYYQNNV</sequence>
<protein>
    <recommendedName>
        <fullName evidence="4">UDP-glucose 4-epimerase</fullName>
        <ecNumber evidence="4">5.1.3.2</ecNumber>
    </recommendedName>
</protein>
<gene>
    <name evidence="8" type="ORF">MCOS_LOCUS3723</name>
</gene>
<dbReference type="Proteomes" id="UP000267029">
    <property type="component" value="Unassembled WGS sequence"/>
</dbReference>
<proteinExistence type="predicted"/>
<evidence type="ECO:0000259" key="7">
    <source>
        <dbReference type="Pfam" id="PF16363"/>
    </source>
</evidence>
<evidence type="ECO:0000313" key="9">
    <source>
        <dbReference type="Proteomes" id="UP000267029"/>
    </source>
</evidence>
<accession>A0A0R3U9X4</accession>
<reference evidence="8 9" key="1">
    <citation type="submission" date="2018-10" db="EMBL/GenBank/DDBJ databases">
        <authorList>
            <consortium name="Pathogen Informatics"/>
        </authorList>
    </citation>
    <scope>NUCLEOTIDE SEQUENCE [LARGE SCALE GENOMIC DNA]</scope>
</reference>
<dbReference type="GO" id="GO:0003978">
    <property type="term" value="F:UDP-glucose 4-epimerase activity"/>
    <property type="evidence" value="ECO:0007669"/>
    <property type="project" value="UniProtKB-EC"/>
</dbReference>
<comment type="cofactor">
    <cofactor evidence="2">
        <name>NAD(+)</name>
        <dbReference type="ChEBI" id="CHEBI:57540"/>
    </cofactor>
</comment>
<dbReference type="WBParaSite" id="MCU_011538-RA">
    <property type="protein sequence ID" value="MCU_011538-RA"/>
    <property type="gene ID" value="MCU_011538"/>
</dbReference>
<evidence type="ECO:0000256" key="6">
    <source>
        <dbReference type="ARBA" id="ARBA00023235"/>
    </source>
</evidence>
<dbReference type="GO" id="GO:0005829">
    <property type="term" value="C:cytosol"/>
    <property type="evidence" value="ECO:0007669"/>
    <property type="project" value="TreeGrafter"/>
</dbReference>
<dbReference type="Gene3D" id="3.40.50.720">
    <property type="entry name" value="NAD(P)-binding Rossmann-like Domain"/>
    <property type="match status" value="1"/>
</dbReference>
<evidence type="ECO:0000313" key="8">
    <source>
        <dbReference type="EMBL" id="VDD77720.1"/>
    </source>
</evidence>
<evidence type="ECO:0000256" key="5">
    <source>
        <dbReference type="ARBA" id="ARBA00023027"/>
    </source>
</evidence>
<dbReference type="STRING" id="53468.A0A0R3U9X4"/>
<dbReference type="SUPFAM" id="SSF51735">
    <property type="entry name" value="NAD(P)-binding Rossmann-fold domains"/>
    <property type="match status" value="1"/>
</dbReference>
<dbReference type="PANTHER" id="PTHR43725">
    <property type="entry name" value="UDP-GLUCOSE 4-EPIMERASE"/>
    <property type="match status" value="1"/>
</dbReference>
<dbReference type="GO" id="GO:0033499">
    <property type="term" value="P:galactose catabolic process via UDP-galactose, Leloir pathway"/>
    <property type="evidence" value="ECO:0007669"/>
    <property type="project" value="TreeGrafter"/>
</dbReference>
<evidence type="ECO:0000256" key="1">
    <source>
        <dbReference type="ARBA" id="ARBA00000083"/>
    </source>
</evidence>
<evidence type="ECO:0000256" key="3">
    <source>
        <dbReference type="ARBA" id="ARBA00004947"/>
    </source>
</evidence>
<evidence type="ECO:0000256" key="2">
    <source>
        <dbReference type="ARBA" id="ARBA00001911"/>
    </source>
</evidence>
<feature type="domain" description="NAD(P)-binding" evidence="7">
    <location>
        <begin position="10"/>
        <end position="107"/>
    </location>
</feature>
<evidence type="ECO:0000313" key="10">
    <source>
        <dbReference type="WBParaSite" id="MCU_011538-RA"/>
    </source>
</evidence>
<dbReference type="OrthoDB" id="6279099at2759"/>